<organism evidence="2">
    <name type="scientific">Ralstonia solanacearum</name>
    <name type="common">Pseudomonas solanacearum</name>
    <dbReference type="NCBI Taxonomy" id="305"/>
    <lineage>
        <taxon>Bacteria</taxon>
        <taxon>Pseudomonadati</taxon>
        <taxon>Pseudomonadota</taxon>
        <taxon>Betaproteobacteria</taxon>
        <taxon>Burkholderiales</taxon>
        <taxon>Burkholderiaceae</taxon>
        <taxon>Ralstonia</taxon>
        <taxon>Ralstonia solanacearum species complex</taxon>
    </lineage>
</organism>
<feature type="region of interest" description="Disordered" evidence="1">
    <location>
        <begin position="559"/>
        <end position="604"/>
    </location>
</feature>
<accession>A0A0S4WQN1</accession>
<proteinExistence type="predicted"/>
<dbReference type="AlphaFoldDB" id="A0A0S4WQN1"/>
<protein>
    <submittedName>
        <fullName evidence="2">Uncharacterized protein</fullName>
    </submittedName>
</protein>
<feature type="compositionally biased region" description="Polar residues" evidence="1">
    <location>
        <begin position="594"/>
        <end position="604"/>
    </location>
</feature>
<sequence length="604" mass="66221">MLIGLTGADGVGTVTAADHLYLHHRFTQFPLAELRAGWMLADDAFDLANVTASLSQLLGDLANVDAVVTGVRFEIEASMIRKRGGVIVRIEHPGAPRVTEHDNEAGIRLHDSDRVLHNYGTFFYLYDPARHAGQRPPIRAGRRMTITPDPAALEQRVVELEAEVRILRAAAVAEDAYPAAAPIFIACVDSAAARRPLDTAISGRMNTYLLDLGNRASDGQVLFGQTPATLKYDALSNTRFNPPGSAPLPYPYAVLPELIDTATPEDDTPSCGLAEALARGGAFRQSSDRDAGAGHPLGVFQAWAADVARGVCEPQKRSHAPRAGTHQYRGCQVKTNCTTSALVINWKPVNFDAIRNRGTQLRGRLEFPVRHPKQIENLRDSRTPFTNALFAHVAILADCCQMSGEEIIPQINIVGERTQGCHCSSEPVGTPVRQRNQCLQVARRNIDLRENHASLKGLKSPHSGLFLIPIEGNPSVGRYKPGDRLIDCDTDPSGCEVCCFQRFAPLPSAVGQSDAQRDQYRRNRTDRSCDIPKILVPRKRPVPTDRKCNAACHPSYERSNPFRVPIDEPHAPPPFSDDPSMLRRAPLMEARSPKQFNSTESSKA</sequence>
<dbReference type="EMBL" id="LN899820">
    <property type="protein sequence ID" value="CUV53899.1"/>
    <property type="molecule type" value="Genomic_DNA"/>
</dbReference>
<gene>
    <name evidence="2" type="ORF">RUN215_v1_190018</name>
</gene>
<evidence type="ECO:0000256" key="1">
    <source>
        <dbReference type="SAM" id="MobiDB-lite"/>
    </source>
</evidence>
<name>A0A0S4WQN1_RALSL</name>
<dbReference type="Gene3D" id="3.40.50.300">
    <property type="entry name" value="P-loop containing nucleotide triphosphate hydrolases"/>
    <property type="match status" value="1"/>
</dbReference>
<evidence type="ECO:0000313" key="2">
    <source>
        <dbReference type="EMBL" id="CUV53899.1"/>
    </source>
</evidence>
<dbReference type="InterPro" id="IPR027417">
    <property type="entry name" value="P-loop_NTPase"/>
</dbReference>
<reference evidence="2" key="1">
    <citation type="submission" date="2015-10" db="EMBL/GenBank/DDBJ databases">
        <authorList>
            <person name="Gilbert D.G."/>
        </authorList>
    </citation>
    <scope>NUCLEOTIDE SEQUENCE</scope>
    <source>
        <strain evidence="2">Phyl III-seqv23</strain>
    </source>
</reference>